<comment type="caution">
    <text evidence="2">The sequence shown here is derived from an EMBL/GenBank/DDBJ whole genome shotgun (WGS) entry which is preliminary data.</text>
</comment>
<dbReference type="RefSeq" id="WP_344168513.1">
    <property type="nucleotide sequence ID" value="NZ_BAAARY010000002.1"/>
</dbReference>
<dbReference type="Proteomes" id="UP001499978">
    <property type="component" value="Unassembled WGS sequence"/>
</dbReference>
<sequence>MSSIGNPAPDGGASWLSRRRLLALAATGAGVSVVSVTGLSLASESSGDDDGAPLVISLRDVRNGTIDVFSGESVRTITDKKLVDSLLRAAGR</sequence>
<dbReference type="InterPro" id="IPR006311">
    <property type="entry name" value="TAT_signal"/>
</dbReference>
<keyword evidence="1" id="KW-0812">Transmembrane</keyword>
<keyword evidence="1" id="KW-0472">Membrane</keyword>
<protein>
    <submittedName>
        <fullName evidence="2">Uncharacterized protein</fullName>
    </submittedName>
</protein>
<proteinExistence type="predicted"/>
<evidence type="ECO:0000256" key="1">
    <source>
        <dbReference type="SAM" id="Phobius"/>
    </source>
</evidence>
<dbReference type="EMBL" id="BAAARY010000002">
    <property type="protein sequence ID" value="GAA2514620.1"/>
    <property type="molecule type" value="Genomic_DNA"/>
</dbReference>
<keyword evidence="1" id="KW-1133">Transmembrane helix</keyword>
<keyword evidence="3" id="KW-1185">Reference proteome</keyword>
<evidence type="ECO:0000313" key="2">
    <source>
        <dbReference type="EMBL" id="GAA2514620.1"/>
    </source>
</evidence>
<reference evidence="2 3" key="1">
    <citation type="journal article" date="2019" name="Int. J. Syst. Evol. Microbiol.">
        <title>The Global Catalogue of Microorganisms (GCM) 10K type strain sequencing project: providing services to taxonomists for standard genome sequencing and annotation.</title>
        <authorList>
            <consortium name="The Broad Institute Genomics Platform"/>
            <consortium name="The Broad Institute Genome Sequencing Center for Infectious Disease"/>
            <person name="Wu L."/>
            <person name="Ma J."/>
        </authorList>
    </citation>
    <scope>NUCLEOTIDE SEQUENCE [LARGE SCALE GENOMIC DNA]</scope>
    <source>
        <strain evidence="2 3">JCM 3367</strain>
    </source>
</reference>
<accession>A0ABN3N564</accession>
<name>A0ABN3N564_9ACTN</name>
<dbReference type="PROSITE" id="PS51318">
    <property type="entry name" value="TAT"/>
    <property type="match status" value="1"/>
</dbReference>
<gene>
    <name evidence="2" type="ORF">GCM10010201_08550</name>
</gene>
<feature type="transmembrane region" description="Helical" evidence="1">
    <location>
        <begin position="21"/>
        <end position="42"/>
    </location>
</feature>
<organism evidence="2 3">
    <name type="scientific">Pilimelia columellifera subsp. columellifera</name>
    <dbReference type="NCBI Taxonomy" id="706583"/>
    <lineage>
        <taxon>Bacteria</taxon>
        <taxon>Bacillati</taxon>
        <taxon>Actinomycetota</taxon>
        <taxon>Actinomycetes</taxon>
        <taxon>Micromonosporales</taxon>
        <taxon>Micromonosporaceae</taxon>
        <taxon>Pilimelia</taxon>
    </lineage>
</organism>
<evidence type="ECO:0000313" key="3">
    <source>
        <dbReference type="Proteomes" id="UP001499978"/>
    </source>
</evidence>